<feature type="region of interest" description="Disordered" evidence="1">
    <location>
        <begin position="143"/>
        <end position="191"/>
    </location>
</feature>
<proteinExistence type="predicted"/>
<feature type="region of interest" description="Disordered" evidence="1">
    <location>
        <begin position="234"/>
        <end position="255"/>
    </location>
</feature>
<feature type="region of interest" description="Disordered" evidence="1">
    <location>
        <begin position="21"/>
        <end position="53"/>
    </location>
</feature>
<feature type="compositionally biased region" description="Polar residues" evidence="1">
    <location>
        <begin position="243"/>
        <end position="255"/>
    </location>
</feature>
<reference evidence="2" key="1">
    <citation type="submission" date="2022-04" db="EMBL/GenBank/DDBJ databases">
        <title>Carnegiea gigantea Genome sequencing and assembly v2.</title>
        <authorList>
            <person name="Copetti D."/>
            <person name="Sanderson M.J."/>
            <person name="Burquez A."/>
            <person name="Wojciechowski M.F."/>
        </authorList>
    </citation>
    <scope>NUCLEOTIDE SEQUENCE</scope>
    <source>
        <strain evidence="2">SGP5-SGP5p</strain>
        <tissue evidence="2">Aerial part</tissue>
    </source>
</reference>
<protein>
    <submittedName>
        <fullName evidence="2">Uncharacterized protein</fullName>
    </submittedName>
</protein>
<keyword evidence="3" id="KW-1185">Reference proteome</keyword>
<name>A0A9Q1JTR1_9CARY</name>
<feature type="compositionally biased region" description="Basic and acidic residues" evidence="1">
    <location>
        <begin position="21"/>
        <end position="33"/>
    </location>
</feature>
<dbReference type="Proteomes" id="UP001153076">
    <property type="component" value="Unassembled WGS sequence"/>
</dbReference>
<accession>A0A9Q1JTR1</accession>
<evidence type="ECO:0000256" key="1">
    <source>
        <dbReference type="SAM" id="MobiDB-lite"/>
    </source>
</evidence>
<evidence type="ECO:0000313" key="3">
    <source>
        <dbReference type="Proteomes" id="UP001153076"/>
    </source>
</evidence>
<comment type="caution">
    <text evidence="2">The sequence shown here is derived from an EMBL/GenBank/DDBJ whole genome shotgun (WGS) entry which is preliminary data.</text>
</comment>
<gene>
    <name evidence="2" type="ORF">Cgig2_022978</name>
</gene>
<dbReference type="AlphaFoldDB" id="A0A9Q1JTR1"/>
<evidence type="ECO:0000313" key="2">
    <source>
        <dbReference type="EMBL" id="KAJ8431036.1"/>
    </source>
</evidence>
<dbReference type="EMBL" id="JAKOGI010000729">
    <property type="protein sequence ID" value="KAJ8431036.1"/>
    <property type="molecule type" value="Genomic_DNA"/>
</dbReference>
<feature type="region of interest" description="Disordered" evidence="1">
    <location>
        <begin position="261"/>
        <end position="280"/>
    </location>
</feature>
<sequence length="280" mass="31389">MFNEATIRGRRINVCMAKYEKRTARGKANHDHQSMNQPPRGRGKHVHQSMNQPPRGIWTKKIQMQENNKKAKKVRFSQEDTRESHVLQGKVNTDFVEWIKVKEIGHAVQFIQPSSVPTMEDMDSNDGVLGFEDVNDVASTDDMAFNDSQRNDGLSAEQDMEVVQETQPSQINPKEAQGTGSPKDIFEDSVDSSTKTKTACFSQNGYSDEVIIVSQHLSTLGAEAKCKWSHIDEQPPPGFGTAANDQLNDFSPYSQNILEDGEIQISQYEAKPSQPPPPRL</sequence>
<organism evidence="2 3">
    <name type="scientific">Carnegiea gigantea</name>
    <dbReference type="NCBI Taxonomy" id="171969"/>
    <lineage>
        <taxon>Eukaryota</taxon>
        <taxon>Viridiplantae</taxon>
        <taxon>Streptophyta</taxon>
        <taxon>Embryophyta</taxon>
        <taxon>Tracheophyta</taxon>
        <taxon>Spermatophyta</taxon>
        <taxon>Magnoliopsida</taxon>
        <taxon>eudicotyledons</taxon>
        <taxon>Gunneridae</taxon>
        <taxon>Pentapetalae</taxon>
        <taxon>Caryophyllales</taxon>
        <taxon>Cactineae</taxon>
        <taxon>Cactaceae</taxon>
        <taxon>Cactoideae</taxon>
        <taxon>Echinocereeae</taxon>
        <taxon>Carnegiea</taxon>
    </lineage>
</organism>